<sequence length="109" mass="12506">MEKLNYTEAIEKILNSFSDMVVREGTEVKIICDRESGNYLVILAGWNDQLRVYGVSVHIEFKDDKIWIQQDRTDTGIAQELVEFGVPKTDIILAFKSAFTRKLTEYAVS</sequence>
<comment type="caution">
    <text evidence="1">The sequence shown here is derived from an EMBL/GenBank/DDBJ whole genome shotgun (WGS) entry which is preliminary data.</text>
</comment>
<dbReference type="InterPro" id="IPR014968">
    <property type="entry name" value="XisI"/>
</dbReference>
<proteinExistence type="predicted"/>
<dbReference type="Pfam" id="PF08869">
    <property type="entry name" value="XisI"/>
    <property type="match status" value="1"/>
</dbReference>
<dbReference type="InterPro" id="IPR035943">
    <property type="entry name" value="XisI-like_sf"/>
</dbReference>
<dbReference type="EMBL" id="JBBLXS010000522">
    <property type="protein sequence ID" value="MEK0188126.1"/>
    <property type="molecule type" value="Genomic_DNA"/>
</dbReference>
<dbReference type="CDD" id="cd16382">
    <property type="entry name" value="XisI-like"/>
    <property type="match status" value="1"/>
</dbReference>
<evidence type="ECO:0000313" key="2">
    <source>
        <dbReference type="Proteomes" id="UP001384579"/>
    </source>
</evidence>
<protein>
    <submittedName>
        <fullName evidence="1">XisI protein</fullName>
    </submittedName>
</protein>
<dbReference type="Proteomes" id="UP001384579">
    <property type="component" value="Unassembled WGS sequence"/>
</dbReference>
<reference evidence="1 2" key="1">
    <citation type="journal article" date="2020" name="Harmful Algae">
        <title>Molecular and morphological characterization of a novel dihydroanatoxin-a producing Microcoleus species (cyanobacteria) from the Russian River, California, USA.</title>
        <authorList>
            <person name="Conklin K.Y."/>
            <person name="Stancheva R."/>
            <person name="Otten T.G."/>
            <person name="Fadness R."/>
            <person name="Boyer G.L."/>
            <person name="Read B."/>
            <person name="Zhang X."/>
            <person name="Sheath R.G."/>
        </authorList>
    </citation>
    <scope>NUCLEOTIDE SEQUENCE [LARGE SCALE GENOMIC DNA]</scope>
    <source>
        <strain evidence="1 2">PTRS2</strain>
    </source>
</reference>
<organism evidence="1 2">
    <name type="scientific">Microcoleus anatoxicus PTRS2</name>
    <dbReference type="NCBI Taxonomy" id="2705321"/>
    <lineage>
        <taxon>Bacteria</taxon>
        <taxon>Bacillati</taxon>
        <taxon>Cyanobacteriota</taxon>
        <taxon>Cyanophyceae</taxon>
        <taxon>Oscillatoriophycideae</taxon>
        <taxon>Oscillatoriales</taxon>
        <taxon>Microcoleaceae</taxon>
        <taxon>Microcoleus</taxon>
        <taxon>Microcoleus anatoxicus</taxon>
    </lineage>
</organism>
<dbReference type="RefSeq" id="WP_340519259.1">
    <property type="nucleotide sequence ID" value="NZ_JBBLXS010000522.1"/>
</dbReference>
<evidence type="ECO:0000313" key="1">
    <source>
        <dbReference type="EMBL" id="MEK0188126.1"/>
    </source>
</evidence>
<accession>A0ABU8YUP4</accession>
<name>A0ABU8YUP4_9CYAN</name>
<keyword evidence="2" id="KW-1185">Reference proteome</keyword>
<dbReference type="SUPFAM" id="SSF143847">
    <property type="entry name" value="XisI-like"/>
    <property type="match status" value="1"/>
</dbReference>
<gene>
    <name evidence="1" type="ORF">WMG39_25275</name>
</gene>
<dbReference type="Gene3D" id="3.30.310.110">
    <property type="entry name" value="XisI-like"/>
    <property type="match status" value="1"/>
</dbReference>